<reference evidence="1 2" key="1">
    <citation type="submission" date="2017-06" db="EMBL/GenBank/DDBJ databases">
        <authorList>
            <consortium name="Pathogen Informatics"/>
        </authorList>
    </citation>
    <scope>NUCLEOTIDE SEQUENCE [LARGE SCALE GENOMIC DNA]</scope>
    <source>
        <strain evidence="1 2">NCTC13015</strain>
    </source>
</reference>
<dbReference type="AlphaFoldDB" id="A0A239Z3F0"/>
<dbReference type="Proteomes" id="UP000215374">
    <property type="component" value="Chromosome 1"/>
</dbReference>
<evidence type="ECO:0000313" key="2">
    <source>
        <dbReference type="Proteomes" id="UP000215374"/>
    </source>
</evidence>
<dbReference type="RefSeq" id="WP_051904787.1">
    <property type="nucleotide sequence ID" value="NZ_LT906467.1"/>
</dbReference>
<dbReference type="Gene3D" id="3.50.50.60">
    <property type="entry name" value="FAD/NAD(P)-binding domain"/>
    <property type="match status" value="1"/>
</dbReference>
<evidence type="ECO:0000313" key="1">
    <source>
        <dbReference type="EMBL" id="SNV65054.1"/>
    </source>
</evidence>
<dbReference type="InterPro" id="IPR036188">
    <property type="entry name" value="FAD/NAD-bd_sf"/>
</dbReference>
<name>A0A239Z3F0_9CORY</name>
<gene>
    <name evidence="1" type="ORF">SAMEA4535761_00915</name>
</gene>
<sequence length="113" mass="12100">MASSTYPGPEPFRGAKVAVVGGDSGQLTATPIVDSLNDLDHDHLIWCTGFRPALGPFRHLMRGRETASKKLHLVGYGNWTGDGSATLMGVGPFAKHTAQVVAGRADETRHQKF</sequence>
<dbReference type="EMBL" id="LT906467">
    <property type="protein sequence ID" value="SNV65054.1"/>
    <property type="molecule type" value="Genomic_DNA"/>
</dbReference>
<accession>A0A239Z3F0</accession>
<protein>
    <submittedName>
        <fullName evidence="1">Oxidoreductase</fullName>
    </submittedName>
</protein>
<proteinExistence type="predicted"/>
<organism evidence="1 2">
    <name type="scientific">Corynebacterium imitans</name>
    <dbReference type="NCBI Taxonomy" id="156978"/>
    <lineage>
        <taxon>Bacteria</taxon>
        <taxon>Bacillati</taxon>
        <taxon>Actinomycetota</taxon>
        <taxon>Actinomycetes</taxon>
        <taxon>Mycobacteriales</taxon>
        <taxon>Corynebacteriaceae</taxon>
        <taxon>Corynebacterium</taxon>
    </lineage>
</organism>